<feature type="domain" description="PGG" evidence="3">
    <location>
        <begin position="55"/>
        <end position="150"/>
    </location>
</feature>
<dbReference type="Pfam" id="PF13962">
    <property type="entry name" value="PGG"/>
    <property type="match status" value="1"/>
</dbReference>
<keyword evidence="2" id="KW-1133">Transmembrane helix</keyword>
<feature type="transmembrane region" description="Helical" evidence="2">
    <location>
        <begin position="165"/>
        <end position="187"/>
    </location>
</feature>
<organism evidence="4 5">
    <name type="scientific">Acacia crassicarpa</name>
    <name type="common">northern wattle</name>
    <dbReference type="NCBI Taxonomy" id="499986"/>
    <lineage>
        <taxon>Eukaryota</taxon>
        <taxon>Viridiplantae</taxon>
        <taxon>Streptophyta</taxon>
        <taxon>Embryophyta</taxon>
        <taxon>Tracheophyta</taxon>
        <taxon>Spermatophyta</taxon>
        <taxon>Magnoliopsida</taxon>
        <taxon>eudicotyledons</taxon>
        <taxon>Gunneridae</taxon>
        <taxon>Pentapetalae</taxon>
        <taxon>rosids</taxon>
        <taxon>fabids</taxon>
        <taxon>Fabales</taxon>
        <taxon>Fabaceae</taxon>
        <taxon>Caesalpinioideae</taxon>
        <taxon>mimosoid clade</taxon>
        <taxon>Acacieae</taxon>
        <taxon>Acacia</taxon>
    </lineage>
</organism>
<gene>
    <name evidence="4" type="ORF">QN277_018801</name>
</gene>
<sequence length="209" mass="22888">MGEEAGHEWTTAKAKMSTPDNQSSESVLTLNYNGNPPPCSNEAAYDEADAAAQPSQARNALLMVAVLMATATYKAGLSPPGGVWLDTNLNANPKQVAGVSIRGTNNFVTFACFMFGNTLVFHFSLYMIEFLTRGFLLRLELNFATFGMALAYCISMAAVSPSRPLGYAFNAFCFVARFSLPFIVPFLRDSKLSCKIRSTMNRFFANRQP</sequence>
<feature type="transmembrane region" description="Helical" evidence="2">
    <location>
        <begin position="139"/>
        <end position="159"/>
    </location>
</feature>
<keyword evidence="5" id="KW-1185">Reference proteome</keyword>
<protein>
    <recommendedName>
        <fullName evidence="3">PGG domain-containing protein</fullName>
    </recommendedName>
</protein>
<feature type="transmembrane region" description="Helical" evidence="2">
    <location>
        <begin position="60"/>
        <end position="77"/>
    </location>
</feature>
<keyword evidence="2" id="KW-0812">Transmembrane</keyword>
<proteinExistence type="predicted"/>
<evidence type="ECO:0000313" key="5">
    <source>
        <dbReference type="Proteomes" id="UP001293593"/>
    </source>
</evidence>
<evidence type="ECO:0000259" key="3">
    <source>
        <dbReference type="Pfam" id="PF13962"/>
    </source>
</evidence>
<evidence type="ECO:0000313" key="4">
    <source>
        <dbReference type="EMBL" id="KAK4275773.1"/>
    </source>
</evidence>
<accession>A0AAE1JX71</accession>
<dbReference type="Proteomes" id="UP001293593">
    <property type="component" value="Unassembled WGS sequence"/>
</dbReference>
<keyword evidence="2" id="KW-0472">Membrane</keyword>
<evidence type="ECO:0000256" key="1">
    <source>
        <dbReference type="SAM" id="MobiDB-lite"/>
    </source>
</evidence>
<dbReference type="AlphaFoldDB" id="A0AAE1JX71"/>
<reference evidence="4" key="1">
    <citation type="submission" date="2023-10" db="EMBL/GenBank/DDBJ databases">
        <title>Chromosome-level genome of the transformable northern wattle, Acacia crassicarpa.</title>
        <authorList>
            <person name="Massaro I."/>
            <person name="Sinha N.R."/>
            <person name="Poethig S."/>
            <person name="Leichty A.R."/>
        </authorList>
    </citation>
    <scope>NUCLEOTIDE SEQUENCE</scope>
    <source>
        <strain evidence="4">Acra3RX</strain>
        <tissue evidence="4">Leaf</tissue>
    </source>
</reference>
<feature type="compositionally biased region" description="Polar residues" evidence="1">
    <location>
        <begin position="18"/>
        <end position="33"/>
    </location>
</feature>
<dbReference type="EMBL" id="JAWXYG010000004">
    <property type="protein sequence ID" value="KAK4275773.1"/>
    <property type="molecule type" value="Genomic_DNA"/>
</dbReference>
<feature type="region of interest" description="Disordered" evidence="1">
    <location>
        <begin position="1"/>
        <end position="33"/>
    </location>
</feature>
<dbReference type="InterPro" id="IPR026961">
    <property type="entry name" value="PGG_dom"/>
</dbReference>
<comment type="caution">
    <text evidence="4">The sequence shown here is derived from an EMBL/GenBank/DDBJ whole genome shotgun (WGS) entry which is preliminary data.</text>
</comment>
<name>A0AAE1JX71_9FABA</name>
<feature type="transmembrane region" description="Helical" evidence="2">
    <location>
        <begin position="107"/>
        <end position="127"/>
    </location>
</feature>
<evidence type="ECO:0000256" key="2">
    <source>
        <dbReference type="SAM" id="Phobius"/>
    </source>
</evidence>